<sequence length="248" mass="26190">LAALHAIAPGDVLLRVPASKCLSAGSAREALGSCAKGLSDQDAFILHLVRERDNGEKGHLWPWFQSLPTTAATTTTTTTTTTTMTEELLDSPLFWSEDDLSSLCGEAAARALALREAVDEAYQAFAKCLGAEAVDKASYTWARGILNSRQMAVDGDCLVAPGADLFNHGVHLRGAGCVSMEDNYLVVRASESIAAGEEAFISYGDRGNAELLIGWGFAVEENPADSVQLFLGLPAGSAAQELAAQEAW</sequence>
<dbReference type="PROSITE" id="PS50280">
    <property type="entry name" value="SET"/>
    <property type="match status" value="1"/>
</dbReference>
<dbReference type="OrthoDB" id="341421at2759"/>
<dbReference type="AlphaFoldDB" id="A0A813EZ66"/>
<dbReference type="Proteomes" id="UP000654075">
    <property type="component" value="Unassembled WGS sequence"/>
</dbReference>
<dbReference type="InterPro" id="IPR050600">
    <property type="entry name" value="SETD3_SETD6_MTase"/>
</dbReference>
<evidence type="ECO:0000259" key="1">
    <source>
        <dbReference type="PROSITE" id="PS50280"/>
    </source>
</evidence>
<organism evidence="2 3">
    <name type="scientific">Polarella glacialis</name>
    <name type="common">Dinoflagellate</name>
    <dbReference type="NCBI Taxonomy" id="89957"/>
    <lineage>
        <taxon>Eukaryota</taxon>
        <taxon>Sar</taxon>
        <taxon>Alveolata</taxon>
        <taxon>Dinophyceae</taxon>
        <taxon>Suessiales</taxon>
        <taxon>Suessiaceae</taxon>
        <taxon>Polarella</taxon>
    </lineage>
</organism>
<protein>
    <recommendedName>
        <fullName evidence="1">SET domain-containing protein</fullName>
    </recommendedName>
</protein>
<dbReference type="InterPro" id="IPR046341">
    <property type="entry name" value="SET_dom_sf"/>
</dbReference>
<dbReference type="PANTHER" id="PTHR13271">
    <property type="entry name" value="UNCHARACTERIZED PUTATIVE METHYLTRANSFERASE"/>
    <property type="match status" value="1"/>
</dbReference>
<feature type="non-terminal residue" evidence="2">
    <location>
        <position position="1"/>
    </location>
</feature>
<feature type="non-terminal residue" evidence="2">
    <location>
        <position position="248"/>
    </location>
</feature>
<accession>A0A813EZ66</accession>
<name>A0A813EZ66_POLGL</name>
<keyword evidence="3" id="KW-1185">Reference proteome</keyword>
<comment type="caution">
    <text evidence="2">The sequence shown here is derived from an EMBL/GenBank/DDBJ whole genome shotgun (WGS) entry which is preliminary data.</text>
</comment>
<feature type="domain" description="SET" evidence="1">
    <location>
        <begin position="1"/>
        <end position="204"/>
    </location>
</feature>
<dbReference type="SUPFAM" id="SSF82199">
    <property type="entry name" value="SET domain"/>
    <property type="match status" value="1"/>
</dbReference>
<dbReference type="GO" id="GO:0016279">
    <property type="term" value="F:protein-lysine N-methyltransferase activity"/>
    <property type="evidence" value="ECO:0007669"/>
    <property type="project" value="TreeGrafter"/>
</dbReference>
<dbReference type="InterPro" id="IPR001214">
    <property type="entry name" value="SET_dom"/>
</dbReference>
<dbReference type="CDD" id="cd10527">
    <property type="entry name" value="SET_LSMT"/>
    <property type="match status" value="1"/>
</dbReference>
<evidence type="ECO:0000313" key="3">
    <source>
        <dbReference type="Proteomes" id="UP000654075"/>
    </source>
</evidence>
<reference evidence="2" key="1">
    <citation type="submission" date="2021-02" db="EMBL/GenBank/DDBJ databases">
        <authorList>
            <person name="Dougan E. K."/>
            <person name="Rhodes N."/>
            <person name="Thang M."/>
            <person name="Chan C."/>
        </authorList>
    </citation>
    <scope>NUCLEOTIDE SEQUENCE</scope>
</reference>
<evidence type="ECO:0000313" key="2">
    <source>
        <dbReference type="EMBL" id="CAE8607141.1"/>
    </source>
</evidence>
<dbReference type="EMBL" id="CAJNNV010020621">
    <property type="protein sequence ID" value="CAE8607141.1"/>
    <property type="molecule type" value="Genomic_DNA"/>
</dbReference>
<proteinExistence type="predicted"/>
<dbReference type="Gene3D" id="3.90.1410.10">
    <property type="entry name" value="set domain protein methyltransferase, domain 1"/>
    <property type="match status" value="1"/>
</dbReference>
<gene>
    <name evidence="2" type="ORF">PGLA1383_LOCUS25084</name>
</gene>